<keyword evidence="2" id="KW-0238">DNA-binding</keyword>
<evidence type="ECO:0000256" key="2">
    <source>
        <dbReference type="ARBA" id="ARBA00023125"/>
    </source>
</evidence>
<dbReference type="SUPFAM" id="SSF46785">
    <property type="entry name" value="Winged helix' DNA-binding domain"/>
    <property type="match status" value="1"/>
</dbReference>
<feature type="domain" description="HTH asnC-type" evidence="4">
    <location>
        <begin position="6"/>
        <end position="66"/>
    </location>
</feature>
<dbReference type="InterPro" id="IPR036388">
    <property type="entry name" value="WH-like_DNA-bd_sf"/>
</dbReference>
<dbReference type="GO" id="GO:0005829">
    <property type="term" value="C:cytosol"/>
    <property type="evidence" value="ECO:0007669"/>
    <property type="project" value="TreeGrafter"/>
</dbReference>
<sequence>MDRLELDDRDRKIIALFEQNPEISQTQIAESVGLSQPTVGARINKLKNSGAIATSVGVDLKKAGMNIAKVDISTRDSNKIIDIFKNCPYFLNAMIVSGKENLTILFAAEDIATIEALVGRHLRSDPSVTSVDFGIVISSVQSLNMPVKIGFEKTDVSPCGFKCYECEYYIHNQCLGCPMTTHYKGKFW</sequence>
<dbReference type="InterPro" id="IPR019888">
    <property type="entry name" value="Tscrpt_reg_AsnC-like"/>
</dbReference>
<accession>Q0W0W5</accession>
<dbReference type="SMART" id="SM00344">
    <property type="entry name" value="HTH_ASNC"/>
    <property type="match status" value="1"/>
</dbReference>
<dbReference type="KEGG" id="rci:RRC234"/>
<dbReference type="AlphaFoldDB" id="Q0W0W5"/>
<dbReference type="InterPro" id="IPR036390">
    <property type="entry name" value="WH_DNA-bd_sf"/>
</dbReference>
<dbReference type="RefSeq" id="WP_012034617.1">
    <property type="nucleotide sequence ID" value="NC_009464.1"/>
</dbReference>
<evidence type="ECO:0000313" key="5">
    <source>
        <dbReference type="EMBL" id="CAJ37978.1"/>
    </source>
</evidence>
<dbReference type="Gene3D" id="3.30.70.920">
    <property type="match status" value="1"/>
</dbReference>
<gene>
    <name evidence="5" type="ORF">RRC234</name>
</gene>
<evidence type="ECO:0000313" key="6">
    <source>
        <dbReference type="Proteomes" id="UP000000663"/>
    </source>
</evidence>
<evidence type="ECO:0000259" key="4">
    <source>
        <dbReference type="PROSITE" id="PS50956"/>
    </source>
</evidence>
<dbReference type="InterPro" id="IPR019885">
    <property type="entry name" value="Tscrpt_reg_HTH_AsnC-type_CS"/>
</dbReference>
<dbReference type="Gene3D" id="1.10.10.10">
    <property type="entry name" value="Winged helix-like DNA-binding domain superfamily/Winged helix DNA-binding domain"/>
    <property type="match status" value="1"/>
</dbReference>
<dbReference type="PANTHER" id="PTHR30154">
    <property type="entry name" value="LEUCINE-RESPONSIVE REGULATORY PROTEIN"/>
    <property type="match status" value="1"/>
</dbReference>
<keyword evidence="1" id="KW-0805">Transcription regulation</keyword>
<evidence type="ECO:0000256" key="3">
    <source>
        <dbReference type="ARBA" id="ARBA00023163"/>
    </source>
</evidence>
<dbReference type="InterPro" id="IPR000485">
    <property type="entry name" value="AsnC-type_HTH_dom"/>
</dbReference>
<dbReference type="CDD" id="cd00090">
    <property type="entry name" value="HTH_ARSR"/>
    <property type="match status" value="1"/>
</dbReference>
<dbReference type="PRINTS" id="PR00033">
    <property type="entry name" value="HTHASNC"/>
</dbReference>
<dbReference type="EMBL" id="AM114193">
    <property type="protein sequence ID" value="CAJ37978.1"/>
    <property type="molecule type" value="Genomic_DNA"/>
</dbReference>
<keyword evidence="6" id="KW-1185">Reference proteome</keyword>
<dbReference type="STRING" id="351160.RRC234"/>
<protein>
    <submittedName>
        <fullName evidence="5">Transcription regulator (AsnC/Lrp family)</fullName>
    </submittedName>
</protein>
<dbReference type="GeneID" id="5144541"/>
<dbReference type="InterPro" id="IPR011991">
    <property type="entry name" value="ArsR-like_HTH"/>
</dbReference>
<proteinExistence type="predicted"/>
<dbReference type="PROSITE" id="PS50956">
    <property type="entry name" value="HTH_ASNC_2"/>
    <property type="match status" value="1"/>
</dbReference>
<dbReference type="eggNOG" id="arCOG01585">
    <property type="taxonomic scope" value="Archaea"/>
</dbReference>
<organism evidence="5 6">
    <name type="scientific">Methanocella arvoryzae (strain DSM 22066 / NBRC 105507 / MRE50)</name>
    <dbReference type="NCBI Taxonomy" id="351160"/>
    <lineage>
        <taxon>Archaea</taxon>
        <taxon>Methanobacteriati</taxon>
        <taxon>Methanobacteriota</taxon>
        <taxon>Stenosarchaea group</taxon>
        <taxon>Methanomicrobia</taxon>
        <taxon>Methanocellales</taxon>
        <taxon>Methanocellaceae</taxon>
        <taxon>Methanocella</taxon>
    </lineage>
</organism>
<dbReference type="GO" id="GO:0043200">
    <property type="term" value="P:response to amino acid"/>
    <property type="evidence" value="ECO:0007669"/>
    <property type="project" value="TreeGrafter"/>
</dbReference>
<name>Q0W0W5_METAR</name>
<dbReference type="PANTHER" id="PTHR30154:SF34">
    <property type="entry name" value="TRANSCRIPTIONAL REGULATOR AZLB"/>
    <property type="match status" value="1"/>
</dbReference>
<dbReference type="GO" id="GO:0043565">
    <property type="term" value="F:sequence-specific DNA binding"/>
    <property type="evidence" value="ECO:0007669"/>
    <property type="project" value="InterPro"/>
</dbReference>
<evidence type="ECO:0000256" key="1">
    <source>
        <dbReference type="ARBA" id="ARBA00023015"/>
    </source>
</evidence>
<keyword evidence="3" id="KW-0804">Transcription</keyword>
<dbReference type="OrthoDB" id="33200at2157"/>
<reference evidence="5 6" key="1">
    <citation type="journal article" date="2006" name="Science">
        <title>Genome of rice cluster I archaea -- the key methane producers in the rice rhizosphere.</title>
        <authorList>
            <person name="Erkel C."/>
            <person name="Kube M."/>
            <person name="Reinhardt R."/>
            <person name="Liesack W."/>
        </authorList>
    </citation>
    <scope>NUCLEOTIDE SEQUENCE [LARGE SCALE GENOMIC DNA]</scope>
    <source>
        <strain evidence="6">DSM 22066 / NBRC 105507 / MRE50</strain>
    </source>
</reference>
<dbReference type="Proteomes" id="UP000000663">
    <property type="component" value="Chromosome"/>
</dbReference>
<dbReference type="Pfam" id="PF13412">
    <property type="entry name" value="HTH_24"/>
    <property type="match status" value="1"/>
</dbReference>
<dbReference type="PROSITE" id="PS00519">
    <property type="entry name" value="HTH_ASNC_1"/>
    <property type="match status" value="1"/>
</dbReference>